<proteinExistence type="predicted"/>
<dbReference type="Proteomes" id="UP000252355">
    <property type="component" value="Unassembled WGS sequence"/>
</dbReference>
<evidence type="ECO:0000256" key="1">
    <source>
        <dbReference type="SAM" id="Phobius"/>
    </source>
</evidence>
<accession>A0A367ZLX7</accession>
<feature type="transmembrane region" description="Helical" evidence="1">
    <location>
        <begin position="281"/>
        <end position="298"/>
    </location>
</feature>
<dbReference type="Pfam" id="PF14258">
    <property type="entry name" value="DUF4350"/>
    <property type="match status" value="1"/>
</dbReference>
<organism evidence="3 4">
    <name type="scientific">Candidatus Ozemobacter sibiricus</name>
    <dbReference type="NCBI Taxonomy" id="2268124"/>
    <lineage>
        <taxon>Bacteria</taxon>
        <taxon>Candidatus Ozemobacteria</taxon>
        <taxon>Candidatus Ozemobacterales</taxon>
        <taxon>Candidatus Ozemobacteraceae</taxon>
        <taxon>Candidatus Ozemobacter</taxon>
    </lineage>
</organism>
<dbReference type="InterPro" id="IPR025646">
    <property type="entry name" value="DUF4350"/>
</dbReference>
<evidence type="ECO:0000313" key="3">
    <source>
        <dbReference type="EMBL" id="RCK79124.1"/>
    </source>
</evidence>
<keyword evidence="1" id="KW-0812">Transmembrane</keyword>
<name>A0A367ZLX7_9BACT</name>
<reference evidence="3 4" key="1">
    <citation type="submission" date="2018-05" db="EMBL/GenBank/DDBJ databases">
        <title>A metagenomic window into the 2 km-deep terrestrial subsurface aquifer revealed taxonomically and functionally diverse microbial community comprising novel uncultured bacterial lineages.</title>
        <authorList>
            <person name="Kadnikov V.V."/>
            <person name="Mardanov A.V."/>
            <person name="Beletsky A.V."/>
            <person name="Banks D."/>
            <person name="Pimenov N.V."/>
            <person name="Frank Y.A."/>
            <person name="Karnachuk O.V."/>
            <person name="Ravin N.V."/>
        </authorList>
    </citation>
    <scope>NUCLEOTIDE SEQUENCE [LARGE SCALE GENOMIC DNA]</scope>
    <source>
        <strain evidence="3">BY5</strain>
    </source>
</reference>
<dbReference type="EMBL" id="QOQW01000015">
    <property type="protein sequence ID" value="RCK79124.1"/>
    <property type="molecule type" value="Genomic_DNA"/>
</dbReference>
<keyword evidence="1" id="KW-0472">Membrane</keyword>
<sequence length="419" mass="46604">MNDPYDLPKGYFILLLSLFIFTMWGVNLFSLSEIEITETTSSGPPAGTGSQGGGGGSTTILFKPRPFLCFYLEELGYQVTFDATLPERPGELVFLVAPSDRLSPVRARQLIAWVQRGGNLVMILPDSHAISAHLGATVNERQALDGDRLVMRLPYLEDVNVLTGAGAYVEVRPDMPFLRPFRNVERRPAVLVTFRGNGQIVLLTNADFLTPDGLARADNLVYVTRLVERLAGSHRVHFYDPEPNVRYRARIRSPGQQPAPVSTRKKKIPYLSLWSLIKANPISWALPQLALALVLFFYSRGRRFGRPLPLPAEPDPMPTFVEGLGRLLDENADQAFQVRRIVDDFLIAVGRRFALAPTRDQIPALIGRVKALRPDLGTRLEAALRDLGHAMDGTVLPEARLVVHINTLDTVRKELKING</sequence>
<evidence type="ECO:0000259" key="2">
    <source>
        <dbReference type="Pfam" id="PF14258"/>
    </source>
</evidence>
<feature type="domain" description="DUF4350" evidence="2">
    <location>
        <begin position="72"/>
        <end position="226"/>
    </location>
</feature>
<feature type="transmembrane region" description="Helical" evidence="1">
    <location>
        <begin position="12"/>
        <end position="31"/>
    </location>
</feature>
<comment type="caution">
    <text evidence="3">The sequence shown here is derived from an EMBL/GenBank/DDBJ whole genome shotgun (WGS) entry which is preliminary data.</text>
</comment>
<evidence type="ECO:0000313" key="4">
    <source>
        <dbReference type="Proteomes" id="UP000252355"/>
    </source>
</evidence>
<dbReference type="AlphaFoldDB" id="A0A367ZLX7"/>
<gene>
    <name evidence="3" type="ORF">OZSIB_0238</name>
</gene>
<keyword evidence="1" id="KW-1133">Transmembrane helix</keyword>
<protein>
    <recommendedName>
        <fullName evidence="2">DUF4350 domain-containing protein</fullName>
    </recommendedName>
</protein>